<dbReference type="PRINTS" id="PR00412">
    <property type="entry name" value="EPOXHYDRLASE"/>
</dbReference>
<sequence length="271" mass="29190">MSPSSNGWPVVLLHGWPVTETHWQGLLPILRRSGFTSVPVTLPGLGKPAESTPSFRKSDLAHRLGNDLSERGLARFSLVGHDWGGTVAILLTAAMPQAVNAVVIEEEILPGIDIDIPAPGAEHYPSWHGPFNRTPGLAEQLVPGREDAYYGTFLRQSAGPPGLAPDTVRSYIDAYTTADALEAGLGYYRSRADDIADVQRLQQNPIHTPVLAIGGRYAMGSAVADGLRTLSTDVTGLVLERSGHYPAEQEPEPAAEAIIEFLQRHRDQPAP</sequence>
<keyword evidence="1 3" id="KW-0378">Hydrolase</keyword>
<dbReference type="InterPro" id="IPR029058">
    <property type="entry name" value="AB_hydrolase_fold"/>
</dbReference>
<organism evidence="3 4">
    <name type="scientific">Kribbella soli</name>
    <dbReference type="NCBI Taxonomy" id="1124743"/>
    <lineage>
        <taxon>Bacteria</taxon>
        <taxon>Bacillati</taxon>
        <taxon>Actinomycetota</taxon>
        <taxon>Actinomycetes</taxon>
        <taxon>Propionibacteriales</taxon>
        <taxon>Kribbellaceae</taxon>
        <taxon>Kribbella</taxon>
    </lineage>
</organism>
<dbReference type="PANTHER" id="PTHR43329">
    <property type="entry name" value="EPOXIDE HYDROLASE"/>
    <property type="match status" value="1"/>
</dbReference>
<dbReference type="OrthoDB" id="9812774at2"/>
<evidence type="ECO:0000313" key="4">
    <source>
        <dbReference type="Proteomes" id="UP000292346"/>
    </source>
</evidence>
<dbReference type="Pfam" id="PF12697">
    <property type="entry name" value="Abhydrolase_6"/>
    <property type="match status" value="1"/>
</dbReference>
<reference evidence="3 4" key="1">
    <citation type="submission" date="2019-02" db="EMBL/GenBank/DDBJ databases">
        <title>Kribbella capetownensis sp. nov. and Kribbella speibonae sp. nov., isolated from soil.</title>
        <authorList>
            <person name="Curtis S.M."/>
            <person name="Norton I."/>
            <person name="Everest G.J."/>
            <person name="Meyers P.R."/>
        </authorList>
    </citation>
    <scope>NUCLEOTIDE SEQUENCE [LARGE SCALE GENOMIC DNA]</scope>
    <source>
        <strain evidence="3 4">KCTC 29219</strain>
    </source>
</reference>
<feature type="domain" description="AB hydrolase-1" evidence="2">
    <location>
        <begin position="10"/>
        <end position="256"/>
    </location>
</feature>
<dbReference type="AlphaFoldDB" id="A0A4R0HC13"/>
<proteinExistence type="predicted"/>
<gene>
    <name evidence="3" type="ORF">E0H45_17445</name>
</gene>
<dbReference type="EMBL" id="SJJZ01000002">
    <property type="protein sequence ID" value="TCC07743.1"/>
    <property type="molecule type" value="Genomic_DNA"/>
</dbReference>
<dbReference type="InterPro" id="IPR000639">
    <property type="entry name" value="Epox_hydrolase-like"/>
</dbReference>
<keyword evidence="4" id="KW-1185">Reference proteome</keyword>
<dbReference type="Gene3D" id="3.40.50.1820">
    <property type="entry name" value="alpha/beta hydrolase"/>
    <property type="match status" value="1"/>
</dbReference>
<comment type="caution">
    <text evidence="3">The sequence shown here is derived from an EMBL/GenBank/DDBJ whole genome shotgun (WGS) entry which is preliminary data.</text>
</comment>
<name>A0A4R0HC13_9ACTN</name>
<protein>
    <submittedName>
        <fullName evidence="3">Alpha/beta hydrolase</fullName>
    </submittedName>
</protein>
<dbReference type="InterPro" id="IPR000073">
    <property type="entry name" value="AB_hydrolase_1"/>
</dbReference>
<evidence type="ECO:0000259" key="2">
    <source>
        <dbReference type="Pfam" id="PF12697"/>
    </source>
</evidence>
<dbReference type="Proteomes" id="UP000292346">
    <property type="component" value="Unassembled WGS sequence"/>
</dbReference>
<accession>A0A4R0HC13</accession>
<dbReference type="SUPFAM" id="SSF53474">
    <property type="entry name" value="alpha/beta-Hydrolases"/>
    <property type="match status" value="1"/>
</dbReference>
<evidence type="ECO:0000313" key="3">
    <source>
        <dbReference type="EMBL" id="TCC07743.1"/>
    </source>
</evidence>
<dbReference type="GO" id="GO:0016787">
    <property type="term" value="F:hydrolase activity"/>
    <property type="evidence" value="ECO:0007669"/>
    <property type="project" value="UniProtKB-KW"/>
</dbReference>
<evidence type="ECO:0000256" key="1">
    <source>
        <dbReference type="ARBA" id="ARBA00022801"/>
    </source>
</evidence>